<keyword evidence="4" id="KW-1185">Reference proteome</keyword>
<dbReference type="RefSeq" id="XP_014486609.1">
    <property type="nucleotide sequence ID" value="XM_014631123.1"/>
</dbReference>
<evidence type="ECO:0000256" key="2">
    <source>
        <dbReference type="ARBA" id="ARBA00022737"/>
    </source>
</evidence>
<dbReference type="CTD" id="37418"/>
<evidence type="ECO:0000256" key="1">
    <source>
        <dbReference type="ARBA" id="ARBA00022614"/>
    </source>
</evidence>
<name>A0A6P3Y9D3_DINQU</name>
<dbReference type="PANTHER" id="PTHR45712">
    <property type="entry name" value="AGAP008170-PA"/>
    <property type="match status" value="1"/>
</dbReference>
<dbReference type="PROSITE" id="PS51450">
    <property type="entry name" value="LRR"/>
    <property type="match status" value="1"/>
</dbReference>
<dbReference type="OrthoDB" id="694479at2759"/>
<keyword evidence="3" id="KW-1133">Transmembrane helix</keyword>
<keyword evidence="1" id="KW-0433">Leucine-rich repeat</keyword>
<reference evidence="5 6" key="1">
    <citation type="submission" date="2025-04" db="UniProtKB">
        <authorList>
            <consortium name="RefSeq"/>
        </authorList>
    </citation>
    <scope>IDENTIFICATION</scope>
</reference>
<dbReference type="SUPFAM" id="SSF52058">
    <property type="entry name" value="L domain-like"/>
    <property type="match status" value="1"/>
</dbReference>
<dbReference type="GeneID" id="106750641"/>
<dbReference type="RefSeq" id="XP_014486611.1">
    <property type="nucleotide sequence ID" value="XM_014631125.1"/>
</dbReference>
<dbReference type="Gene3D" id="3.80.10.10">
    <property type="entry name" value="Ribonuclease Inhibitor"/>
    <property type="match status" value="1"/>
</dbReference>
<accession>A0A6P3Y9D3</accession>
<evidence type="ECO:0000313" key="5">
    <source>
        <dbReference type="RefSeq" id="XP_014486608.1"/>
    </source>
</evidence>
<protein>
    <submittedName>
        <fullName evidence="5 6">Leucine-rich repeat protein soc-2 homolog isoform X1</fullName>
    </submittedName>
</protein>
<dbReference type="PANTHER" id="PTHR45712:SF22">
    <property type="entry name" value="INSULIN-LIKE GROWTH FACTOR-BINDING PROTEIN COMPLEX ACID LABILE SUBUNIT"/>
    <property type="match status" value="1"/>
</dbReference>
<dbReference type="AlphaFoldDB" id="A0A6P3Y9D3"/>
<dbReference type="KEGG" id="dqu:106750641"/>
<dbReference type="GO" id="GO:0005615">
    <property type="term" value="C:extracellular space"/>
    <property type="evidence" value="ECO:0007669"/>
    <property type="project" value="TreeGrafter"/>
</dbReference>
<evidence type="ECO:0000256" key="3">
    <source>
        <dbReference type="SAM" id="Phobius"/>
    </source>
</evidence>
<proteinExistence type="predicted"/>
<organism evidence="4 9">
    <name type="scientific">Dinoponera quadriceps</name>
    <name type="common">South American ant</name>
    <dbReference type="NCBI Taxonomy" id="609295"/>
    <lineage>
        <taxon>Eukaryota</taxon>
        <taxon>Metazoa</taxon>
        <taxon>Ecdysozoa</taxon>
        <taxon>Arthropoda</taxon>
        <taxon>Hexapoda</taxon>
        <taxon>Insecta</taxon>
        <taxon>Pterygota</taxon>
        <taxon>Neoptera</taxon>
        <taxon>Endopterygota</taxon>
        <taxon>Hymenoptera</taxon>
        <taxon>Apocrita</taxon>
        <taxon>Aculeata</taxon>
        <taxon>Formicoidea</taxon>
        <taxon>Formicidae</taxon>
        <taxon>Ponerinae</taxon>
        <taxon>Ponerini</taxon>
        <taxon>Dinoponera</taxon>
    </lineage>
</organism>
<keyword evidence="3" id="KW-0812">Transmembrane</keyword>
<dbReference type="RefSeq" id="XP_014486610.1">
    <property type="nucleotide sequence ID" value="XM_014631124.1"/>
</dbReference>
<dbReference type="InterPro" id="IPR032675">
    <property type="entry name" value="LRR_dom_sf"/>
</dbReference>
<evidence type="ECO:0000313" key="9">
    <source>
        <dbReference type="RefSeq" id="XP_014486612.1"/>
    </source>
</evidence>
<evidence type="ECO:0000313" key="6">
    <source>
        <dbReference type="RefSeq" id="XP_014486609.1"/>
    </source>
</evidence>
<gene>
    <name evidence="5 6 7 8 9" type="primary">LOC106750641</name>
</gene>
<dbReference type="Proteomes" id="UP000515204">
    <property type="component" value="Unplaced"/>
</dbReference>
<feature type="transmembrane region" description="Helical" evidence="3">
    <location>
        <begin position="309"/>
        <end position="331"/>
    </location>
</feature>
<keyword evidence="2" id="KW-0677">Repeat</keyword>
<keyword evidence="3" id="KW-0472">Membrane</keyword>
<dbReference type="RefSeq" id="XP_014486612.1">
    <property type="nucleotide sequence ID" value="XM_014631126.1"/>
</dbReference>
<dbReference type="SMART" id="SM00365">
    <property type="entry name" value="LRR_SD22"/>
    <property type="match status" value="3"/>
</dbReference>
<dbReference type="Pfam" id="PF13855">
    <property type="entry name" value="LRR_8"/>
    <property type="match status" value="2"/>
</dbReference>
<sequence length="369" mass="42142">MRPFGISWKRWPASGIDMSIFLFNGFLLLGFVVATVPDVMVLGSPSQIVDRDSSVKRCRYKRDYSLLEARCSNLELEEIPINLKADIQVLDATVNRLRELTNDSLLPYKNLQYIYLADNFIQNIEEAAFANQHYLQVLDLTKNGCDNLPKSLFQLPRLRTLYLDYNKLTDSVFKVSVSSPLSILQLAKNKLTKIPDIDVQPTLMRLNLSDNAIVSISSEDIAPFCSLEVLDFSRNPIKFGEGCECHALKAWLKLRRIQVKPYSFNCSDWSSENAARCANVQFSNRTLELYDNCLAVIQQKLETEKARSVWIMVVSCVSVFIVCVFVALFCVHKRNRRRRRKQKQQQQQQLAANNANTELLNSNLTPGNS</sequence>
<evidence type="ECO:0000313" key="8">
    <source>
        <dbReference type="RefSeq" id="XP_014486611.1"/>
    </source>
</evidence>
<dbReference type="InterPro" id="IPR050333">
    <property type="entry name" value="SLRP"/>
</dbReference>
<dbReference type="InterPro" id="IPR001611">
    <property type="entry name" value="Leu-rich_rpt"/>
</dbReference>
<feature type="transmembrane region" description="Helical" evidence="3">
    <location>
        <begin position="21"/>
        <end position="43"/>
    </location>
</feature>
<evidence type="ECO:0000313" key="4">
    <source>
        <dbReference type="Proteomes" id="UP000515204"/>
    </source>
</evidence>
<evidence type="ECO:0000313" key="7">
    <source>
        <dbReference type="RefSeq" id="XP_014486610.1"/>
    </source>
</evidence>
<dbReference type="RefSeq" id="XP_014486608.1">
    <property type="nucleotide sequence ID" value="XM_014631122.1"/>
</dbReference>